<dbReference type="EMBL" id="QMQA01000017">
    <property type="protein sequence ID" value="RLE15091.1"/>
    <property type="molecule type" value="Genomic_DNA"/>
</dbReference>
<comment type="caution">
    <text evidence="1">The sequence shown here is derived from an EMBL/GenBank/DDBJ whole genome shotgun (WGS) entry which is preliminary data.</text>
</comment>
<protein>
    <submittedName>
        <fullName evidence="1">Uncharacterized protein</fullName>
    </submittedName>
</protein>
<sequence>MYFVEKAVARGESGGRAVSQKQINLVGGQKAEASVWFTQACRIEKRYKKRIGSGSLYRRPPF</sequence>
<name>A0A662DLB4_UNCAE</name>
<evidence type="ECO:0000313" key="1">
    <source>
        <dbReference type="EMBL" id="RLE15091.1"/>
    </source>
</evidence>
<reference evidence="1 2" key="1">
    <citation type="submission" date="2018-06" db="EMBL/GenBank/DDBJ databases">
        <title>Extensive metabolic versatility and redundancy in microbially diverse, dynamic hydrothermal sediments.</title>
        <authorList>
            <person name="Dombrowski N."/>
            <person name="Teske A."/>
            <person name="Baker B.J."/>
        </authorList>
    </citation>
    <scope>NUCLEOTIDE SEQUENCE [LARGE SCALE GENOMIC DNA]</scope>
    <source>
        <strain evidence="1">B3_G15</strain>
    </source>
</reference>
<organism evidence="1 2">
    <name type="scientific">Aerophobetes bacterium</name>
    <dbReference type="NCBI Taxonomy" id="2030807"/>
    <lineage>
        <taxon>Bacteria</taxon>
        <taxon>Candidatus Aerophobota</taxon>
    </lineage>
</organism>
<proteinExistence type="predicted"/>
<dbReference type="Proteomes" id="UP000280417">
    <property type="component" value="Unassembled WGS sequence"/>
</dbReference>
<accession>A0A662DLB4</accession>
<gene>
    <name evidence="1" type="ORF">DRJ04_01095</name>
</gene>
<evidence type="ECO:0000313" key="2">
    <source>
        <dbReference type="Proteomes" id="UP000280417"/>
    </source>
</evidence>
<dbReference type="AlphaFoldDB" id="A0A662DLB4"/>